<protein>
    <submittedName>
        <fullName evidence="6">Short chain dehydrogenase</fullName>
    </submittedName>
</protein>
<dbReference type="PANTHER" id="PTHR44196:SF1">
    <property type="entry name" value="DEHYDROGENASE_REDUCTASE SDR FAMILY MEMBER 7B"/>
    <property type="match status" value="1"/>
</dbReference>
<dbReference type="InterPro" id="IPR002347">
    <property type="entry name" value="SDR_fam"/>
</dbReference>
<gene>
    <name evidence="6" type="ORF">PAI11_09690</name>
</gene>
<feature type="domain" description="Ketoreductase" evidence="5">
    <location>
        <begin position="7"/>
        <end position="187"/>
    </location>
</feature>
<reference evidence="6 7" key="1">
    <citation type="journal article" date="2013" name="Biodegradation">
        <title>Quantitative proteomic analysis of ibuprofen-degrading Patulibacter sp. strain I11.</title>
        <authorList>
            <person name="Almeida B."/>
            <person name="Kjeldal H."/>
            <person name="Lolas I."/>
            <person name="Knudsen A.D."/>
            <person name="Carvalho G."/>
            <person name="Nielsen K.L."/>
            <person name="Barreto Crespo M.T."/>
            <person name="Stensballe A."/>
            <person name="Nielsen J.L."/>
        </authorList>
    </citation>
    <scope>NUCLEOTIDE SEQUENCE [LARGE SCALE GENOMIC DNA]</scope>
    <source>
        <strain evidence="6 7">I11</strain>
    </source>
</reference>
<dbReference type="InterPro" id="IPR020904">
    <property type="entry name" value="Sc_DH/Rdtase_CS"/>
</dbReference>
<dbReference type="PRINTS" id="PR00080">
    <property type="entry name" value="SDRFAMILY"/>
</dbReference>
<comment type="similarity">
    <text evidence="1 3">Belongs to the short-chain dehydrogenases/reductases (SDR) family.</text>
</comment>
<dbReference type="InterPro" id="IPR036291">
    <property type="entry name" value="NAD(P)-bd_dom_sf"/>
</dbReference>
<evidence type="ECO:0000313" key="7">
    <source>
        <dbReference type="Proteomes" id="UP000005143"/>
    </source>
</evidence>
<comment type="caution">
    <text evidence="6">The sequence shown here is derived from an EMBL/GenBank/DDBJ whole genome shotgun (WGS) entry which is preliminary data.</text>
</comment>
<evidence type="ECO:0000256" key="3">
    <source>
        <dbReference type="RuleBase" id="RU000363"/>
    </source>
</evidence>
<evidence type="ECO:0000259" key="5">
    <source>
        <dbReference type="SMART" id="SM00822"/>
    </source>
</evidence>
<dbReference type="PATRIC" id="fig|1097667.3.peg.966"/>
<keyword evidence="2" id="KW-0560">Oxidoreductase</keyword>
<keyword evidence="7" id="KW-1185">Reference proteome</keyword>
<dbReference type="SUPFAM" id="SSF51735">
    <property type="entry name" value="NAD(P)-binding Rossmann-fold domains"/>
    <property type="match status" value="1"/>
</dbReference>
<organism evidence="6 7">
    <name type="scientific">Patulibacter medicamentivorans</name>
    <dbReference type="NCBI Taxonomy" id="1097667"/>
    <lineage>
        <taxon>Bacteria</taxon>
        <taxon>Bacillati</taxon>
        <taxon>Actinomycetota</taxon>
        <taxon>Thermoleophilia</taxon>
        <taxon>Solirubrobacterales</taxon>
        <taxon>Patulibacteraceae</taxon>
        <taxon>Patulibacter</taxon>
    </lineage>
</organism>
<proteinExistence type="inferred from homology"/>
<dbReference type="PROSITE" id="PS00061">
    <property type="entry name" value="ADH_SHORT"/>
    <property type="match status" value="1"/>
</dbReference>
<evidence type="ECO:0000256" key="2">
    <source>
        <dbReference type="ARBA" id="ARBA00023002"/>
    </source>
</evidence>
<feature type="compositionally biased region" description="Low complexity" evidence="4">
    <location>
        <begin position="274"/>
        <end position="283"/>
    </location>
</feature>
<evidence type="ECO:0000256" key="1">
    <source>
        <dbReference type="ARBA" id="ARBA00006484"/>
    </source>
</evidence>
<dbReference type="CDD" id="cd05233">
    <property type="entry name" value="SDR_c"/>
    <property type="match status" value="1"/>
</dbReference>
<dbReference type="OrthoDB" id="9775296at2"/>
<dbReference type="AlphaFoldDB" id="H0E2F6"/>
<evidence type="ECO:0000256" key="4">
    <source>
        <dbReference type="SAM" id="MobiDB-lite"/>
    </source>
</evidence>
<dbReference type="Pfam" id="PF00106">
    <property type="entry name" value="adh_short"/>
    <property type="match status" value="1"/>
</dbReference>
<evidence type="ECO:0000313" key="6">
    <source>
        <dbReference type="EMBL" id="EHN12141.1"/>
    </source>
</evidence>
<dbReference type="PANTHER" id="PTHR44196">
    <property type="entry name" value="DEHYDROGENASE/REDUCTASE SDR FAMILY MEMBER 7B"/>
    <property type="match status" value="1"/>
</dbReference>
<feature type="region of interest" description="Disordered" evidence="4">
    <location>
        <begin position="270"/>
        <end position="293"/>
    </location>
</feature>
<accession>H0E2F6</accession>
<dbReference type="EMBL" id="AGUD01000044">
    <property type="protein sequence ID" value="EHN12141.1"/>
    <property type="molecule type" value="Genomic_DNA"/>
</dbReference>
<sequence>MTGLEGRVALITGGGRGIGLATARALHARGATVVLGDVDQGTVEAAAAGLGSRALATHLDVTDPASFDRFVAFAEDQAGPVDVLVNNAGIMPLGAFADETAETARRVIEVNVLGVMNGMKRVLPGMLERGRGQIVNVASVAGKAPAPGGASYCASKAAIVSLTETARVEYAGRGLDFTCVMPSFTSTELIAGTKGTKFVATVTPEKVADAITGAVLRPRKDVYVPRSLSTVLRVQYLLGRRVRDAMNRALGADRTFLDVDQSARAAYDARVKGAPTAADATPETADDRTPAAR</sequence>
<dbReference type="RefSeq" id="WP_007571521.1">
    <property type="nucleotide sequence ID" value="NZ_AGUD01000044.1"/>
</dbReference>
<dbReference type="FunFam" id="3.40.50.720:FF:000084">
    <property type="entry name" value="Short-chain dehydrogenase reductase"/>
    <property type="match status" value="1"/>
</dbReference>
<dbReference type="InterPro" id="IPR057326">
    <property type="entry name" value="KR_dom"/>
</dbReference>
<dbReference type="GO" id="GO:0016020">
    <property type="term" value="C:membrane"/>
    <property type="evidence" value="ECO:0007669"/>
    <property type="project" value="TreeGrafter"/>
</dbReference>
<dbReference type="Gene3D" id="3.40.50.720">
    <property type="entry name" value="NAD(P)-binding Rossmann-like Domain"/>
    <property type="match status" value="1"/>
</dbReference>
<name>H0E2F6_9ACTN</name>
<dbReference type="PRINTS" id="PR00081">
    <property type="entry name" value="GDHRDH"/>
</dbReference>
<dbReference type="NCBIfam" id="NF005878">
    <property type="entry name" value="PRK07825.1"/>
    <property type="match status" value="1"/>
</dbReference>
<dbReference type="SMART" id="SM00822">
    <property type="entry name" value="PKS_KR"/>
    <property type="match status" value="1"/>
</dbReference>
<dbReference type="GO" id="GO:0016491">
    <property type="term" value="F:oxidoreductase activity"/>
    <property type="evidence" value="ECO:0007669"/>
    <property type="project" value="UniProtKB-KW"/>
</dbReference>
<dbReference type="Proteomes" id="UP000005143">
    <property type="component" value="Unassembled WGS sequence"/>
</dbReference>